<organism evidence="1 2">
    <name type="scientific">Clostridium perfringens</name>
    <dbReference type="NCBI Taxonomy" id="1502"/>
    <lineage>
        <taxon>Bacteria</taxon>
        <taxon>Bacillati</taxon>
        <taxon>Bacillota</taxon>
        <taxon>Clostridia</taxon>
        <taxon>Eubacteriales</taxon>
        <taxon>Clostridiaceae</taxon>
        <taxon>Clostridium</taxon>
    </lineage>
</organism>
<reference evidence="1" key="1">
    <citation type="journal article" date="2018" name="Genome Biol.">
        <title>SKESA: strategic k-mer extension for scrupulous assemblies.</title>
        <authorList>
            <person name="Souvorov A."/>
            <person name="Agarwala R."/>
            <person name="Lipman D.J."/>
        </authorList>
    </citation>
    <scope>NUCLEOTIDE SEQUENCE</scope>
    <source>
        <strain evidence="1">C25</strain>
    </source>
</reference>
<dbReference type="Proteomes" id="UP000855421">
    <property type="component" value="Unassembled WGS sequence"/>
</dbReference>
<dbReference type="RefSeq" id="WP_078210060.1">
    <property type="nucleotide sequence ID" value="NZ_CP019579.1"/>
</dbReference>
<protein>
    <submittedName>
        <fullName evidence="1">Uncharacterized protein</fullName>
    </submittedName>
</protein>
<comment type="caution">
    <text evidence="1">The sequence shown here is derived from an EMBL/GenBank/DDBJ whole genome shotgun (WGS) entry which is preliminary data.</text>
</comment>
<dbReference type="EMBL" id="DACTBT010000028">
    <property type="protein sequence ID" value="HAT4299501.1"/>
    <property type="molecule type" value="Genomic_DNA"/>
</dbReference>
<reference evidence="1" key="2">
    <citation type="submission" date="2020-07" db="EMBL/GenBank/DDBJ databases">
        <authorList>
            <consortium name="NCBI Pathogen Detection Project"/>
        </authorList>
    </citation>
    <scope>NUCLEOTIDE SEQUENCE</scope>
    <source>
        <strain evidence="1">C25</strain>
    </source>
</reference>
<name>A0AAN5NCR7_CLOPF</name>
<proteinExistence type="predicted"/>
<sequence>MKKLIDIIEKIKRQRNRFIIIINKSQYFDSSKAKFIIGYVRFHSNYELYLTDNGEWVEIKSKKEVNFLEKEEAGRILRTLNAIEEYEKYFNKLEVI</sequence>
<evidence type="ECO:0000313" key="1">
    <source>
        <dbReference type="EMBL" id="HAT4299501.1"/>
    </source>
</evidence>
<evidence type="ECO:0000313" key="2">
    <source>
        <dbReference type="Proteomes" id="UP000855421"/>
    </source>
</evidence>
<accession>A0AAN5NCR7</accession>
<gene>
    <name evidence="1" type="ORF">I9063_002905</name>
</gene>
<dbReference type="AlphaFoldDB" id="A0AAN5NCR7"/>